<name>A0A6P1TRZ3_9FIRM</name>
<dbReference type="InterPro" id="IPR003607">
    <property type="entry name" value="HD/PDEase_dom"/>
</dbReference>
<evidence type="ECO:0000313" key="2">
    <source>
        <dbReference type="EMBL" id="QHQ62265.1"/>
    </source>
</evidence>
<dbReference type="NCBIfam" id="TIGR00277">
    <property type="entry name" value="HDIG"/>
    <property type="match status" value="1"/>
</dbReference>
<dbReference type="PANTHER" id="PTHR33594:SF1">
    <property type="entry name" value="HD_PDEASE DOMAIN-CONTAINING PROTEIN"/>
    <property type="match status" value="1"/>
</dbReference>
<dbReference type="Pfam" id="PF01966">
    <property type="entry name" value="HD"/>
    <property type="match status" value="1"/>
</dbReference>
<organism evidence="2 3">
    <name type="scientific">Anaerocolumna sedimenticola</name>
    <dbReference type="NCBI Taxonomy" id="2696063"/>
    <lineage>
        <taxon>Bacteria</taxon>
        <taxon>Bacillati</taxon>
        <taxon>Bacillota</taxon>
        <taxon>Clostridia</taxon>
        <taxon>Lachnospirales</taxon>
        <taxon>Lachnospiraceae</taxon>
        <taxon>Anaerocolumna</taxon>
    </lineage>
</organism>
<dbReference type="Gene3D" id="1.10.3210.50">
    <property type="match status" value="1"/>
</dbReference>
<sequence length="222" mass="25779">MHNKVLNKKICLLAEEYMRNHMKLDSSHDINHVYRVLFMAMDIVQSEVADAEIVYLAAVLHDVGRRYESEQNRSHAAIGADMAYEFLINSKYDRRRALWISECIRSHRQSDNVEPTTIEGKILFDADKLDFTGTMGISRALMSIGKMNMPLYCIMDKSTCAGGHFLEYYDSVLSRVSEKMYTDRAKEIAHMRKEIADVFVCELKNEINQCYKVEQTIERLFI</sequence>
<proteinExistence type="predicted"/>
<feature type="domain" description="HD" evidence="1">
    <location>
        <begin position="29"/>
        <end position="132"/>
    </location>
</feature>
<dbReference type="SUPFAM" id="SSF109604">
    <property type="entry name" value="HD-domain/PDEase-like"/>
    <property type="match status" value="1"/>
</dbReference>
<accession>A0A6P1TRZ3</accession>
<dbReference type="SMART" id="SM00471">
    <property type="entry name" value="HDc"/>
    <property type="match status" value="1"/>
</dbReference>
<dbReference type="KEGG" id="anr:Ana3638_16940"/>
<reference evidence="2 3" key="1">
    <citation type="submission" date="2020-01" db="EMBL/GenBank/DDBJ databases">
        <title>Genome analysis of Anaerocolumna sp. CBA3638.</title>
        <authorList>
            <person name="Kim J."/>
            <person name="Roh S.W."/>
        </authorList>
    </citation>
    <scope>NUCLEOTIDE SEQUENCE [LARGE SCALE GENOMIC DNA]</scope>
    <source>
        <strain evidence="2 3">CBA3638</strain>
    </source>
</reference>
<keyword evidence="3" id="KW-1185">Reference proteome</keyword>
<dbReference type="Proteomes" id="UP000464314">
    <property type="component" value="Chromosome"/>
</dbReference>
<evidence type="ECO:0000259" key="1">
    <source>
        <dbReference type="PROSITE" id="PS51831"/>
    </source>
</evidence>
<protein>
    <submittedName>
        <fullName evidence="2">HD domain-containing protein</fullName>
    </submittedName>
</protein>
<dbReference type="EMBL" id="CP048000">
    <property type="protein sequence ID" value="QHQ62265.1"/>
    <property type="molecule type" value="Genomic_DNA"/>
</dbReference>
<gene>
    <name evidence="2" type="ORF">Ana3638_16940</name>
</gene>
<dbReference type="RefSeq" id="WP_161839090.1">
    <property type="nucleotide sequence ID" value="NZ_CP048000.1"/>
</dbReference>
<dbReference type="PANTHER" id="PTHR33594">
    <property type="entry name" value="SUPERFAMILY HYDROLASE, PUTATIVE (AFU_ORTHOLOGUE AFUA_1G03035)-RELATED"/>
    <property type="match status" value="1"/>
</dbReference>
<dbReference type="InterPro" id="IPR006675">
    <property type="entry name" value="HDIG_dom"/>
</dbReference>
<dbReference type="InterPro" id="IPR006674">
    <property type="entry name" value="HD_domain"/>
</dbReference>
<dbReference type="PROSITE" id="PS51831">
    <property type="entry name" value="HD"/>
    <property type="match status" value="1"/>
</dbReference>
<evidence type="ECO:0000313" key="3">
    <source>
        <dbReference type="Proteomes" id="UP000464314"/>
    </source>
</evidence>
<dbReference type="AlphaFoldDB" id="A0A6P1TRZ3"/>
<dbReference type="CDD" id="cd00077">
    <property type="entry name" value="HDc"/>
    <property type="match status" value="1"/>
</dbReference>